<name>A0ACC2PZ07_9NEOP</name>
<sequence length="373" mass="42665">MDVNTMDNSTLISFNCKSFKRSFECVKMLSCDVDVIGLQETWLQPSEIPFLGEVNKDFSFFGKSALDTGVMLQVRPYGGVALLWRNTTFDSVTVIPCSSDRVVAIKVHMSNRSSLIVNVYMPTDTPDNLLEFVDCLSEIAAIVESSDTENVYILGDFNAHPGELFGKEMLNFCSEQNWICADLVKLGTDSYTFISDVHGSRRWLDHCLVSEAAWKTVTSVKVHCDIYWSDHFPLEVQCNMMKAIPKSTASQGFQLNKVSWGERNLRQIELYTEECNSKLKQIDFPSKLRHCCDNMCNNQEHKLVIDDLYNNIIVSLREAAESSYEGHCKGYSGKGRPILGWNKYVRDAHRSARQKFANWVWHGKPYTYRIYLR</sequence>
<protein>
    <submittedName>
        <fullName evidence="1">Uncharacterized protein</fullName>
    </submittedName>
</protein>
<evidence type="ECO:0000313" key="1">
    <source>
        <dbReference type="EMBL" id="KAJ8704256.1"/>
    </source>
</evidence>
<dbReference type="EMBL" id="CM056808">
    <property type="protein sequence ID" value="KAJ8704256.1"/>
    <property type="molecule type" value="Genomic_DNA"/>
</dbReference>
<keyword evidence="2" id="KW-1185">Reference proteome</keyword>
<dbReference type="Proteomes" id="UP001231649">
    <property type="component" value="Chromosome 32"/>
</dbReference>
<organism evidence="1 2">
    <name type="scientific">Mythimna loreyi</name>
    <dbReference type="NCBI Taxonomy" id="667449"/>
    <lineage>
        <taxon>Eukaryota</taxon>
        <taxon>Metazoa</taxon>
        <taxon>Ecdysozoa</taxon>
        <taxon>Arthropoda</taxon>
        <taxon>Hexapoda</taxon>
        <taxon>Insecta</taxon>
        <taxon>Pterygota</taxon>
        <taxon>Neoptera</taxon>
        <taxon>Endopterygota</taxon>
        <taxon>Lepidoptera</taxon>
        <taxon>Glossata</taxon>
        <taxon>Ditrysia</taxon>
        <taxon>Noctuoidea</taxon>
        <taxon>Noctuidae</taxon>
        <taxon>Noctuinae</taxon>
        <taxon>Hadenini</taxon>
        <taxon>Mythimna</taxon>
    </lineage>
</organism>
<evidence type="ECO:0000313" key="2">
    <source>
        <dbReference type="Proteomes" id="UP001231649"/>
    </source>
</evidence>
<reference evidence="1" key="1">
    <citation type="submission" date="2023-03" db="EMBL/GenBank/DDBJ databases">
        <title>Chromosome-level genomes of two armyworms, Mythimna separata and Mythimna loreyi, provide insights into the biosynthesis and reception of sex pheromones.</title>
        <authorList>
            <person name="Zhao H."/>
        </authorList>
    </citation>
    <scope>NUCLEOTIDE SEQUENCE</scope>
    <source>
        <strain evidence="1">BeijingLab</strain>
    </source>
</reference>
<gene>
    <name evidence="1" type="ORF">PYW08_012980</name>
</gene>
<comment type="caution">
    <text evidence="1">The sequence shown here is derived from an EMBL/GenBank/DDBJ whole genome shotgun (WGS) entry which is preliminary data.</text>
</comment>
<accession>A0ACC2PZ07</accession>
<proteinExistence type="predicted"/>